<accession>A0ABP8DYQ5</accession>
<sequence>MLSDLEDEVDALVADLDARLEGVVDAGDGVVGELDVDHGTRDASDAPDAGSRLYSDWRGSGVSHWLLSLY</sequence>
<evidence type="ECO:0000313" key="2">
    <source>
        <dbReference type="Proteomes" id="UP001501594"/>
    </source>
</evidence>
<name>A0ABP8DYQ5_9MICO</name>
<comment type="caution">
    <text evidence="1">The sequence shown here is derived from an EMBL/GenBank/DDBJ whole genome shotgun (WGS) entry which is preliminary data.</text>
</comment>
<gene>
    <name evidence="1" type="ORF">GCM10022256_06660</name>
</gene>
<evidence type="ECO:0000313" key="1">
    <source>
        <dbReference type="EMBL" id="GAA4265054.1"/>
    </source>
</evidence>
<protein>
    <submittedName>
        <fullName evidence="1">Uncharacterized protein</fullName>
    </submittedName>
</protein>
<organism evidence="1 2">
    <name type="scientific">Frondihabitans peucedani</name>
    <dbReference type="NCBI Taxonomy" id="598626"/>
    <lineage>
        <taxon>Bacteria</taxon>
        <taxon>Bacillati</taxon>
        <taxon>Actinomycetota</taxon>
        <taxon>Actinomycetes</taxon>
        <taxon>Micrococcales</taxon>
        <taxon>Microbacteriaceae</taxon>
        <taxon>Frondihabitans</taxon>
    </lineage>
</organism>
<proteinExistence type="predicted"/>
<keyword evidence="2" id="KW-1185">Reference proteome</keyword>
<reference evidence="2" key="1">
    <citation type="journal article" date="2019" name="Int. J. Syst. Evol. Microbiol.">
        <title>The Global Catalogue of Microorganisms (GCM) 10K type strain sequencing project: providing services to taxonomists for standard genome sequencing and annotation.</title>
        <authorList>
            <consortium name="The Broad Institute Genomics Platform"/>
            <consortium name="The Broad Institute Genome Sequencing Center for Infectious Disease"/>
            <person name="Wu L."/>
            <person name="Ma J."/>
        </authorList>
    </citation>
    <scope>NUCLEOTIDE SEQUENCE [LARGE SCALE GENOMIC DNA]</scope>
    <source>
        <strain evidence="2">JCM 17442</strain>
    </source>
</reference>
<dbReference type="EMBL" id="BAABAU010000001">
    <property type="protein sequence ID" value="GAA4265054.1"/>
    <property type="molecule type" value="Genomic_DNA"/>
</dbReference>
<dbReference type="Proteomes" id="UP001501594">
    <property type="component" value="Unassembled WGS sequence"/>
</dbReference>